<dbReference type="Proteomes" id="UP000245697">
    <property type="component" value="Unassembled WGS sequence"/>
</dbReference>
<dbReference type="AlphaFoldDB" id="A0A316FCR2"/>
<evidence type="ECO:0000313" key="3">
    <source>
        <dbReference type="Proteomes" id="UP000245697"/>
    </source>
</evidence>
<reference evidence="2 3" key="1">
    <citation type="submission" date="2018-05" db="EMBL/GenBank/DDBJ databases">
        <title>Genomic Encyclopedia of Archaeal and Bacterial Type Strains, Phase II (KMG-II): from individual species to whole genera.</title>
        <authorList>
            <person name="Goeker M."/>
        </authorList>
    </citation>
    <scope>NUCLEOTIDE SEQUENCE [LARGE SCALE GENOMIC DNA]</scope>
    <source>
        <strain evidence="2 3">DSM 45184</strain>
    </source>
</reference>
<proteinExistence type="predicted"/>
<accession>A0A316FCR2</accession>
<gene>
    <name evidence="2" type="ORF">BC793_111253</name>
</gene>
<keyword evidence="1" id="KW-0812">Transmembrane</keyword>
<comment type="caution">
    <text evidence="2">The sequence shown here is derived from an EMBL/GenBank/DDBJ whole genome shotgun (WGS) entry which is preliminary data.</text>
</comment>
<protein>
    <submittedName>
        <fullName evidence="2">Uncharacterized protein</fullName>
    </submittedName>
</protein>
<feature type="transmembrane region" description="Helical" evidence="1">
    <location>
        <begin position="377"/>
        <end position="400"/>
    </location>
</feature>
<keyword evidence="1" id="KW-1133">Transmembrane helix</keyword>
<keyword evidence="1" id="KW-0472">Membrane</keyword>
<feature type="transmembrane region" description="Helical" evidence="1">
    <location>
        <begin position="136"/>
        <end position="159"/>
    </location>
</feature>
<evidence type="ECO:0000256" key="1">
    <source>
        <dbReference type="SAM" id="Phobius"/>
    </source>
</evidence>
<sequence length="412" mass="43185">MGLVGCLSLHRTVLLDLSGVGCVPTLLAVGAVPQPGIGLAREPTPTARLTIYNGDRTVWGMSGSDWPRADPALERIYRRLLHAYPRSYRRTHGAEIVTTLLEMAEPGRRRPRPADAWHLLASGLRHRFRLPAHRPLALIAAVLALLAGGALGAAAGSWAGVQTFAGLPPAEPARALHAQAAGLPPGTTVPVSVNLLPPDADPVPMWWGTSSTGTVWDGEQARARLAADGWQVDPLTTTDRLATGTAAPEHGFQAVRDGLRLTVTGEAGSVSTDLAPYDTGGLLPLIAAGLLTGAVTGWLIAAAVARHRSRPAALASVVTFAALFAPVWSLYDDTVMAFTLHGRADVHILTVHGRLASTHVSPPGPDWLSGLWPHTPWFTAALIGAGLLAAATTITLAAAFPARGRTPRKVTL</sequence>
<feature type="transmembrane region" description="Helical" evidence="1">
    <location>
        <begin position="312"/>
        <end position="331"/>
    </location>
</feature>
<evidence type="ECO:0000313" key="2">
    <source>
        <dbReference type="EMBL" id="PWK45279.1"/>
    </source>
</evidence>
<dbReference type="EMBL" id="QGGR01000011">
    <property type="protein sequence ID" value="PWK45279.1"/>
    <property type="molecule type" value="Genomic_DNA"/>
</dbReference>
<keyword evidence="3" id="KW-1185">Reference proteome</keyword>
<organism evidence="2 3">
    <name type="scientific">Actinoplanes xinjiangensis</name>
    <dbReference type="NCBI Taxonomy" id="512350"/>
    <lineage>
        <taxon>Bacteria</taxon>
        <taxon>Bacillati</taxon>
        <taxon>Actinomycetota</taxon>
        <taxon>Actinomycetes</taxon>
        <taxon>Micromonosporales</taxon>
        <taxon>Micromonosporaceae</taxon>
        <taxon>Actinoplanes</taxon>
    </lineage>
</organism>
<feature type="transmembrane region" description="Helical" evidence="1">
    <location>
        <begin position="282"/>
        <end position="305"/>
    </location>
</feature>
<name>A0A316FCR2_9ACTN</name>